<dbReference type="SMART" id="SM00233">
    <property type="entry name" value="PH"/>
    <property type="match status" value="1"/>
</dbReference>
<feature type="region of interest" description="Disordered" evidence="3">
    <location>
        <begin position="759"/>
        <end position="797"/>
    </location>
</feature>
<feature type="compositionally biased region" description="Polar residues" evidence="3">
    <location>
        <begin position="39"/>
        <end position="71"/>
    </location>
</feature>
<keyword evidence="7" id="KW-1185">Reference proteome</keyword>
<dbReference type="PANTHER" id="PTHR46556">
    <property type="entry name" value="PLECKSTRIN HOMOLOGY DOMAIN-CONTAINING FAMILY M MEMBER 2"/>
    <property type="match status" value="1"/>
</dbReference>
<evidence type="ECO:0000256" key="3">
    <source>
        <dbReference type="SAM" id="MobiDB-lite"/>
    </source>
</evidence>
<accession>W8B9X3</accession>
<feature type="compositionally biased region" description="Polar residues" evidence="3">
    <location>
        <begin position="775"/>
        <end position="791"/>
    </location>
</feature>
<evidence type="ECO:0000313" key="7">
    <source>
        <dbReference type="Proteomes" id="UP000606786"/>
    </source>
</evidence>
<evidence type="ECO:0000256" key="2">
    <source>
        <dbReference type="ARBA" id="ARBA00022490"/>
    </source>
</evidence>
<dbReference type="Pfam" id="PF23142">
    <property type="entry name" value="PH_PLEKHM2"/>
    <property type="match status" value="1"/>
</dbReference>
<keyword evidence="2" id="KW-0963">Cytoplasm</keyword>
<dbReference type="Proteomes" id="UP000606786">
    <property type="component" value="Unassembled WGS sequence"/>
</dbReference>
<feature type="region of interest" description="Disordered" evidence="3">
    <location>
        <begin position="1418"/>
        <end position="1454"/>
    </location>
</feature>
<feature type="domain" description="PH" evidence="4">
    <location>
        <begin position="1227"/>
        <end position="1332"/>
    </location>
</feature>
<dbReference type="PROSITE" id="PS50003">
    <property type="entry name" value="PH_DOMAIN"/>
    <property type="match status" value="1"/>
</dbReference>
<feature type="compositionally biased region" description="Polar residues" evidence="3">
    <location>
        <begin position="1418"/>
        <end position="1436"/>
    </location>
</feature>
<feature type="compositionally biased region" description="Low complexity" evidence="3">
    <location>
        <begin position="761"/>
        <end position="774"/>
    </location>
</feature>
<dbReference type="GO" id="GO:0019894">
    <property type="term" value="F:kinesin binding"/>
    <property type="evidence" value="ECO:0007669"/>
    <property type="project" value="TreeGrafter"/>
</dbReference>
<dbReference type="GO" id="GO:0010008">
    <property type="term" value="C:endosome membrane"/>
    <property type="evidence" value="ECO:0007669"/>
    <property type="project" value="TreeGrafter"/>
</dbReference>
<dbReference type="GO" id="GO:0007030">
    <property type="term" value="P:Golgi organization"/>
    <property type="evidence" value="ECO:0007669"/>
    <property type="project" value="TreeGrafter"/>
</dbReference>
<evidence type="ECO:0000259" key="4">
    <source>
        <dbReference type="PROSITE" id="PS50003"/>
    </source>
</evidence>
<evidence type="ECO:0000313" key="6">
    <source>
        <dbReference type="EMBL" id="JAB98040.1"/>
    </source>
</evidence>
<proteinExistence type="evidence at transcript level"/>
<dbReference type="InterPro" id="IPR011993">
    <property type="entry name" value="PH-like_dom_sf"/>
</dbReference>
<comment type="subcellular location">
    <subcellularLocation>
        <location evidence="1">Cytoplasm</location>
    </subcellularLocation>
</comment>
<organism evidence="6">
    <name type="scientific">Ceratitis capitata</name>
    <name type="common">Mediterranean fruit fly</name>
    <name type="synonym">Tephritis capitata</name>
    <dbReference type="NCBI Taxonomy" id="7213"/>
    <lineage>
        <taxon>Eukaryota</taxon>
        <taxon>Metazoa</taxon>
        <taxon>Ecdysozoa</taxon>
        <taxon>Arthropoda</taxon>
        <taxon>Hexapoda</taxon>
        <taxon>Insecta</taxon>
        <taxon>Pterygota</taxon>
        <taxon>Neoptera</taxon>
        <taxon>Endopterygota</taxon>
        <taxon>Diptera</taxon>
        <taxon>Brachycera</taxon>
        <taxon>Muscomorpha</taxon>
        <taxon>Tephritoidea</taxon>
        <taxon>Tephritidae</taxon>
        <taxon>Ceratitis</taxon>
        <taxon>Ceratitis</taxon>
    </lineage>
</organism>
<sequence length="1607" mass="176952">MDFPQQLEEILVERPPSSFDVIMESPLCAASNLEKKVQTSKSGNRFDNSSTLDKMNSSMNSTLDDTTPSDSGVQLLDSESSEFMAESITSQTGFEFEDLRSYNNQESTITPEQVAVVAAPVPTLKEHHFVSAAFEEIVAGVDSNSNVTTIDAINDNATSNAPIEDAMTTSTCSTFDTTESIVYRRKARKTPVTPKAPKKRVSFHEDILKNTRTDNIHIEHGFITYKSGRKALQHVGVAGRYSWCSEGDGGASSGAAAQSELCAHTHEDEEQHNTCEQRRRCVVYRNACSDVLDYGNSDVYDMEEQKALQYDNSGVFEYIPSERGGAADGASVGNGADGRQQVLYRCSCSSSNSSLDSDENDKNSNRQQYGQAKSSSCDCIGMSNANNNIIGDNCYFSEPNIDNLNENNQKKSVWNKEKKPKSSCLKKPKRNTNIIYEQDLSTRVKKFNVHDMNQLIDNSSKMIIGSLKSIFTMPLPERGVPEGSEDLQSVVECVPELEQPTPEHKPKLLAESQFPPSSPPLKQKPFLSKSLDGSKKSQGVKKFVHNVDEQLRRKNEEEIYAPTRQSSAEKTTTETPSKVLQRQEEIDAETVSDLMHNQSKDADLTRQLQSEAEQPPQFRNKFIVNCESTVFEHTGVSYCYDTNEMLDLDLDTASNTPGSIASSLLLESETPVAQPEPDHIRSAFSAAPIAKTFSNFFRSFNKDSSSTPNTKKSLEATKAANIADSQQKTGVDKKFSPSPQTNSFIEITDLRQTVKQPLPNTISSSTISDLTHSSACSLPQTQSKTNSASITVGSVGNNSNNSLAIGQDLRGNVDKQQRHLPSPLKKRLSGGNFVAQPQRYGTSVGSSGNTPACFTEPTLLSPDIFNISGPTPLASTALSGSGGTVNCGGYIAVRGGCGRDSKSTIISEEFDDIITITTDTDKNESDIVIVDYPSEMNERQGMCDYTNLLKPPAASNAKTSLINRFLRNVTQKKILESSIRKNNFFADKLRSEQKLFRGNLYVPGVKPKNYELIDDLNAEIAMEIEMSGANSPRRELAQIANIPGDATRFELGIGEISIDIFNGNHLHILRDPTELLMKVFKLYTGYSHEGYMTPVLVLLTDRTLYVTDLVRNRLCSKFILPYSDLDVILMGPFGNTVLLSNSARDMQQVLLAGGPYPANGLVANLEMCARRSGSSLPAVGQLSFAHLAPLQAFVRENSSVSPTDTWMYYAVVNVPAGVLGSEQEPLGPHVKGFLMHRRIKDHHHSSNNSSRHPWNPGYFLLKAGVLYMFNDSTQKIPSWAVALAECQGARRAVKAARPHCFEIILKGQLLQLAAPDEYVASEWLQALLQTASGLFEMQEKHKTLGCTLVVTQNHLITLREDFSAPLKQIKTNTENPTNVQGVRKDSIVGVNDEVNLITEETGSLLSSAMSTPTRFAQRSCSSMNSTPTKLSQISQSTTTGGGNTNTHSTSTNATTTNATSLATTTNITNYSRQPQAECPDQSSSRHNNMYSVYGKNSGLEILTCADIKEMTGIKIPSHNDTWWCVLEFSCQEVRESTDDLVIFFASSSEMQRFLRLLEQLWQSKNNDLFPITVLDEDDLIAEQCTMLYMDINRAWEPLLSAALGYPL</sequence>
<reference evidence="5" key="3">
    <citation type="submission" date="2020-11" db="EMBL/GenBank/DDBJ databases">
        <authorList>
            <person name="Whitehead M."/>
        </authorList>
    </citation>
    <scope>NUCLEOTIDE SEQUENCE</scope>
    <source>
        <strain evidence="5">EGII</strain>
    </source>
</reference>
<dbReference type="Gene3D" id="2.30.29.30">
    <property type="entry name" value="Pleckstrin-homology domain (PH domain)/Phosphotyrosine-binding domain (PTB)"/>
    <property type="match status" value="1"/>
</dbReference>
<dbReference type="InterPro" id="IPR057288">
    <property type="entry name" value="PH_PLEKHM2"/>
</dbReference>
<dbReference type="CDD" id="cd13309">
    <property type="entry name" value="PH_SKIP"/>
    <property type="match status" value="1"/>
</dbReference>
<feature type="compositionally biased region" description="Polar residues" evidence="3">
    <location>
        <begin position="563"/>
        <end position="580"/>
    </location>
</feature>
<feature type="region of interest" description="Disordered" evidence="3">
    <location>
        <begin position="508"/>
        <end position="580"/>
    </location>
</feature>
<feature type="compositionally biased region" description="Low complexity" evidence="3">
    <location>
        <begin position="1444"/>
        <end position="1454"/>
    </location>
</feature>
<evidence type="ECO:0000256" key="1">
    <source>
        <dbReference type="ARBA" id="ARBA00004496"/>
    </source>
</evidence>
<dbReference type="GO" id="GO:0032418">
    <property type="term" value="P:lysosome localization"/>
    <property type="evidence" value="ECO:0007669"/>
    <property type="project" value="TreeGrafter"/>
</dbReference>
<protein>
    <submittedName>
        <fullName evidence="5">(Mediterranean fruit fly) hypothetical protein</fullName>
    </submittedName>
    <submittedName>
        <fullName evidence="6">Pleckstrin domain-containing family M member 2</fullName>
    </submittedName>
</protein>
<gene>
    <name evidence="6" type="primary">PKHM2</name>
    <name evidence="5" type="ORF">CCAP1982_LOCUS4879</name>
</gene>
<dbReference type="PANTHER" id="PTHR46556:SF1">
    <property type="entry name" value="PLECKSTRIN HOMOLOGY DOMAIN-CONTAINING FAMILY M MEMBER 2"/>
    <property type="match status" value="1"/>
</dbReference>
<feature type="compositionally biased region" description="Basic and acidic residues" evidence="3">
    <location>
        <begin position="545"/>
        <end position="557"/>
    </location>
</feature>
<dbReference type="EMBL" id="CAJHJT010000001">
    <property type="protein sequence ID" value="CAD6996187.1"/>
    <property type="molecule type" value="Genomic_DNA"/>
</dbReference>
<reference evidence="6" key="2">
    <citation type="journal article" date="2014" name="BMC Genomics">
        <title>A genomic perspective to assessing quality of mass-reared SIT flies used in Mediterranean fruit fly (Ceratitis capitata) eradication in California.</title>
        <authorList>
            <person name="Calla B."/>
            <person name="Hall B."/>
            <person name="Hou S."/>
            <person name="Geib S.M."/>
        </authorList>
    </citation>
    <scope>NUCLEOTIDE SEQUENCE</scope>
</reference>
<feature type="region of interest" description="Disordered" evidence="3">
    <location>
        <begin position="405"/>
        <end position="428"/>
    </location>
</feature>
<feature type="compositionally biased region" description="Basic residues" evidence="3">
    <location>
        <begin position="418"/>
        <end position="428"/>
    </location>
</feature>
<name>W8B9X3_CERCA</name>
<dbReference type="InterPro" id="IPR053015">
    <property type="entry name" value="PH_domain-containing_M2"/>
</dbReference>
<dbReference type="EMBL" id="GAMC01008515">
    <property type="protein sequence ID" value="JAB98040.1"/>
    <property type="molecule type" value="mRNA"/>
</dbReference>
<reference evidence="6" key="1">
    <citation type="submission" date="2013-07" db="EMBL/GenBank/DDBJ databases">
        <authorList>
            <person name="Geib S."/>
        </authorList>
    </citation>
    <scope>NUCLEOTIDE SEQUENCE</scope>
</reference>
<dbReference type="InterPro" id="IPR001849">
    <property type="entry name" value="PH_domain"/>
</dbReference>
<feature type="region of interest" description="Disordered" evidence="3">
    <location>
        <begin position="34"/>
        <end position="71"/>
    </location>
</feature>
<dbReference type="SUPFAM" id="SSF50729">
    <property type="entry name" value="PH domain-like"/>
    <property type="match status" value="1"/>
</dbReference>
<evidence type="ECO:0000313" key="5">
    <source>
        <dbReference type="EMBL" id="CAD6996187.1"/>
    </source>
</evidence>
<dbReference type="Pfam" id="PF00169">
    <property type="entry name" value="PH"/>
    <property type="match status" value="1"/>
</dbReference>
<dbReference type="GO" id="GO:0032880">
    <property type="term" value="P:regulation of protein localization"/>
    <property type="evidence" value="ECO:0007669"/>
    <property type="project" value="TreeGrafter"/>
</dbReference>
<dbReference type="OrthoDB" id="9983817at2759"/>